<keyword evidence="3" id="KW-0560">Oxidoreductase</keyword>
<evidence type="ECO:0000256" key="3">
    <source>
        <dbReference type="ARBA" id="ARBA00023002"/>
    </source>
</evidence>
<dbReference type="UniPathway" id="UPA00060"/>
<evidence type="ECO:0000313" key="7">
    <source>
        <dbReference type="EMBL" id="CAB1128839.1"/>
    </source>
</evidence>
<reference evidence="7 8" key="1">
    <citation type="submission" date="2020-02" db="EMBL/GenBank/DDBJ databases">
        <authorList>
            <person name="Hogendoorn C."/>
        </authorList>
    </citation>
    <scope>NUCLEOTIDE SEQUENCE [LARGE SCALE GENOMIC DNA]</scope>
    <source>
        <strain evidence="7">R501</strain>
    </source>
</reference>
<dbReference type="GO" id="GO:0043799">
    <property type="term" value="F:glycine oxidase activity"/>
    <property type="evidence" value="ECO:0007669"/>
    <property type="project" value="UniProtKB-EC"/>
</dbReference>
<evidence type="ECO:0000259" key="6">
    <source>
        <dbReference type="Pfam" id="PF01266"/>
    </source>
</evidence>
<dbReference type="KEGG" id="hfv:R50_1333"/>
<dbReference type="GO" id="GO:0009229">
    <property type="term" value="P:thiamine diphosphate biosynthetic process"/>
    <property type="evidence" value="ECO:0007669"/>
    <property type="project" value="UniProtKB-UniPathway"/>
</dbReference>
<evidence type="ECO:0000256" key="5">
    <source>
        <dbReference type="ARBA" id="ARBA00050018"/>
    </source>
</evidence>
<protein>
    <recommendedName>
        <fullName evidence="5">glycine oxidase</fullName>
        <ecNumber evidence="5">1.4.3.19</ecNumber>
    </recommendedName>
</protein>
<dbReference type="SUPFAM" id="SSF51905">
    <property type="entry name" value="FAD/NAD(P)-binding domain"/>
    <property type="match status" value="1"/>
</dbReference>
<dbReference type="EC" id="1.4.3.19" evidence="5"/>
<dbReference type="Proteomes" id="UP000503399">
    <property type="component" value="Chromosome"/>
</dbReference>
<sequence length="380" mass="40454">MRTYDVVVVGGGIIGRLSAWRLAARGLRTAILEQGETGGQATAAAAGILSPSAEGLEAGTLYRFMRWSLEETRALREELEADAARSLGWRREGVLQTAVTPERLDLLRRRFAWLREEDPSVRWVDGSEARELEPALSSATLGGIWAPEESQLLAVAFSDAAARAAVRRGADLIQGAVVTALTVQRGRVTGVESSAGPFAAAYTVLAAGAWSGLLAAGIGLALPLEPVKGHILALQQTRPLFRSVVFGDGIYLVPKDDGRLIVGATEERVGFDSRVTAAGLLRLLEPMPRVAPGLADLPWASAWTGFRPKSPDELPYLGPVATHPGLVVATGHYRHGILLAAGTARLVAETVQGQDPGFPLADMRPDRFREAGEPLPVSAW</sequence>
<dbReference type="GO" id="GO:0050660">
    <property type="term" value="F:flavin adenine dinucleotide binding"/>
    <property type="evidence" value="ECO:0007669"/>
    <property type="project" value="InterPro"/>
</dbReference>
<evidence type="ECO:0000313" key="8">
    <source>
        <dbReference type="Proteomes" id="UP000503399"/>
    </source>
</evidence>
<dbReference type="NCBIfam" id="TIGR02352">
    <property type="entry name" value="thiamin_ThiO"/>
    <property type="match status" value="1"/>
</dbReference>
<organism evidence="7 8">
    <name type="scientific">Candidatus Hydrogenisulfobacillus filiaventi</name>
    <dbReference type="NCBI Taxonomy" id="2707344"/>
    <lineage>
        <taxon>Bacteria</taxon>
        <taxon>Bacillati</taxon>
        <taxon>Bacillota</taxon>
        <taxon>Clostridia</taxon>
        <taxon>Eubacteriales</taxon>
        <taxon>Clostridiales Family XVII. Incertae Sedis</taxon>
        <taxon>Candidatus Hydrogenisulfobacillus</taxon>
    </lineage>
</organism>
<dbReference type="InterPro" id="IPR012727">
    <property type="entry name" value="Gly_oxidase_ThiO"/>
</dbReference>
<dbReference type="InterPro" id="IPR006076">
    <property type="entry name" value="FAD-dep_OxRdtase"/>
</dbReference>
<dbReference type="GO" id="GO:0009228">
    <property type="term" value="P:thiamine biosynthetic process"/>
    <property type="evidence" value="ECO:0007669"/>
    <property type="project" value="UniProtKB-KW"/>
</dbReference>
<dbReference type="PANTHER" id="PTHR13847:SF289">
    <property type="entry name" value="GLYCINE OXIDASE"/>
    <property type="match status" value="1"/>
</dbReference>
<comment type="catalytic activity">
    <reaction evidence="4">
        <text>glycine + O2 + H2O = glyoxylate + H2O2 + NH4(+)</text>
        <dbReference type="Rhea" id="RHEA:11532"/>
        <dbReference type="ChEBI" id="CHEBI:15377"/>
        <dbReference type="ChEBI" id="CHEBI:15379"/>
        <dbReference type="ChEBI" id="CHEBI:16240"/>
        <dbReference type="ChEBI" id="CHEBI:28938"/>
        <dbReference type="ChEBI" id="CHEBI:36655"/>
        <dbReference type="ChEBI" id="CHEBI:57305"/>
        <dbReference type="EC" id="1.4.3.19"/>
    </reaction>
</comment>
<dbReference type="Gene3D" id="3.50.50.60">
    <property type="entry name" value="FAD/NAD(P)-binding domain"/>
    <property type="match status" value="1"/>
</dbReference>
<dbReference type="SUPFAM" id="SSF54373">
    <property type="entry name" value="FAD-linked reductases, C-terminal domain"/>
    <property type="match status" value="1"/>
</dbReference>
<dbReference type="AlphaFoldDB" id="A0A6F8ZFS6"/>
<evidence type="ECO:0000256" key="1">
    <source>
        <dbReference type="ARBA" id="ARBA00004948"/>
    </source>
</evidence>
<dbReference type="Gene3D" id="3.30.9.10">
    <property type="entry name" value="D-Amino Acid Oxidase, subunit A, domain 2"/>
    <property type="match status" value="1"/>
</dbReference>
<proteinExistence type="predicted"/>
<dbReference type="Pfam" id="PF01266">
    <property type="entry name" value="DAO"/>
    <property type="match status" value="1"/>
</dbReference>
<dbReference type="GO" id="GO:0005737">
    <property type="term" value="C:cytoplasm"/>
    <property type="evidence" value="ECO:0007669"/>
    <property type="project" value="TreeGrafter"/>
</dbReference>
<dbReference type="PANTHER" id="PTHR13847">
    <property type="entry name" value="SARCOSINE DEHYDROGENASE-RELATED"/>
    <property type="match status" value="1"/>
</dbReference>
<accession>A0A6F8ZFS6</accession>
<evidence type="ECO:0000256" key="2">
    <source>
        <dbReference type="ARBA" id="ARBA00022977"/>
    </source>
</evidence>
<dbReference type="InterPro" id="IPR036188">
    <property type="entry name" value="FAD/NAD-bd_sf"/>
</dbReference>
<evidence type="ECO:0000256" key="4">
    <source>
        <dbReference type="ARBA" id="ARBA00049872"/>
    </source>
</evidence>
<keyword evidence="2" id="KW-0784">Thiamine biosynthesis</keyword>
<comment type="pathway">
    <text evidence="1">Cofactor biosynthesis; thiamine diphosphate biosynthesis.</text>
</comment>
<dbReference type="EMBL" id="LR778114">
    <property type="protein sequence ID" value="CAB1128839.1"/>
    <property type="molecule type" value="Genomic_DNA"/>
</dbReference>
<feature type="domain" description="FAD dependent oxidoreductase" evidence="6">
    <location>
        <begin position="5"/>
        <end position="349"/>
    </location>
</feature>
<gene>
    <name evidence="7" type="ORF">R50_1333</name>
</gene>
<keyword evidence="8" id="KW-1185">Reference proteome</keyword>
<name>A0A6F8ZFS6_9FIRM</name>